<reference evidence="3" key="3">
    <citation type="submission" date="2022-06" db="UniProtKB">
        <authorList>
            <consortium name="EnsemblMetazoa"/>
        </authorList>
    </citation>
    <scope>IDENTIFICATION</scope>
</reference>
<evidence type="ECO:0000256" key="1">
    <source>
        <dbReference type="SAM" id="SignalP"/>
    </source>
</evidence>
<keyword evidence="4" id="KW-1185">Reference proteome</keyword>
<name>A0A834RE25_SARSC</name>
<protein>
    <submittedName>
        <fullName evidence="2 3">Uncharacterized protein</fullName>
    </submittedName>
</protein>
<keyword evidence="1" id="KW-0732">Signal</keyword>
<dbReference type="Proteomes" id="UP000070412">
    <property type="component" value="Unassembled WGS sequence"/>
</dbReference>
<gene>
    <name evidence="2" type="ORF">SSS_5381</name>
</gene>
<evidence type="ECO:0000313" key="3">
    <source>
        <dbReference type="EnsemblMetazoa" id="KAF7493867.1"/>
    </source>
</evidence>
<proteinExistence type="predicted"/>
<dbReference type="AlphaFoldDB" id="A0A834RE25"/>
<dbReference type="Gene3D" id="2.60.40.770">
    <property type="match status" value="1"/>
</dbReference>
<feature type="chain" id="PRO_5038316128" evidence="1">
    <location>
        <begin position="20"/>
        <end position="241"/>
    </location>
</feature>
<reference evidence="2" key="2">
    <citation type="submission" date="2020-01" db="EMBL/GenBank/DDBJ databases">
        <authorList>
            <person name="Korhonen P.K.K."/>
            <person name="Guangxu M.G."/>
            <person name="Wang T.W."/>
            <person name="Stroehlein A.J.S."/>
            <person name="Young N.D."/>
            <person name="Ang C.-S.A."/>
            <person name="Fernando D.W.F."/>
            <person name="Lu H.L."/>
            <person name="Taylor S.T."/>
            <person name="Ehtesham M.E.M."/>
            <person name="Najaraj S.H.N."/>
            <person name="Harsha G.H.G."/>
            <person name="Madugundu A.M."/>
            <person name="Renuse S.R."/>
            <person name="Holt D.H."/>
            <person name="Pandey A.P."/>
            <person name="Papenfuss A.P."/>
            <person name="Gasser R.B.G."/>
            <person name="Fischer K.F."/>
        </authorList>
    </citation>
    <scope>NUCLEOTIDE SEQUENCE</scope>
    <source>
        <strain evidence="2">SSS_KF_BRIS2020</strain>
    </source>
</reference>
<evidence type="ECO:0000313" key="4">
    <source>
        <dbReference type="Proteomes" id="UP000070412"/>
    </source>
</evidence>
<dbReference type="EMBL" id="WVUK01000054">
    <property type="protein sequence ID" value="KAF7493867.1"/>
    <property type="molecule type" value="Genomic_DNA"/>
</dbReference>
<organism evidence="2">
    <name type="scientific">Sarcoptes scabiei</name>
    <name type="common">Itch mite</name>
    <name type="synonym">Acarus scabiei</name>
    <dbReference type="NCBI Taxonomy" id="52283"/>
    <lineage>
        <taxon>Eukaryota</taxon>
        <taxon>Metazoa</taxon>
        <taxon>Ecdysozoa</taxon>
        <taxon>Arthropoda</taxon>
        <taxon>Chelicerata</taxon>
        <taxon>Arachnida</taxon>
        <taxon>Acari</taxon>
        <taxon>Acariformes</taxon>
        <taxon>Sarcoptiformes</taxon>
        <taxon>Astigmata</taxon>
        <taxon>Psoroptidia</taxon>
        <taxon>Sarcoptoidea</taxon>
        <taxon>Sarcoptidae</taxon>
        <taxon>Sarcoptinae</taxon>
        <taxon>Sarcoptes</taxon>
    </lineage>
</organism>
<evidence type="ECO:0000313" key="2">
    <source>
        <dbReference type="EMBL" id="KAF7493867.1"/>
    </source>
</evidence>
<accession>A0A834RE25</accession>
<feature type="signal peptide" evidence="1">
    <location>
        <begin position="1"/>
        <end position="19"/>
    </location>
</feature>
<reference evidence="4" key="1">
    <citation type="journal article" date="2020" name="PLoS Negl. Trop. Dis.">
        <title>High-quality nuclear genome for Sarcoptes scabiei-A critical resource for a neglected parasite.</title>
        <authorList>
            <person name="Korhonen P.K."/>
            <person name="Gasser R.B."/>
            <person name="Ma G."/>
            <person name="Wang T."/>
            <person name="Stroehlein A.J."/>
            <person name="Young N.D."/>
            <person name="Ang C.S."/>
            <person name="Fernando D.D."/>
            <person name="Lu H.C."/>
            <person name="Taylor S."/>
            <person name="Reynolds S.L."/>
            <person name="Mofiz E."/>
            <person name="Najaraj S.H."/>
            <person name="Gowda H."/>
            <person name="Madugundu A."/>
            <person name="Renuse S."/>
            <person name="Holt D."/>
            <person name="Pandey A."/>
            <person name="Papenfuss A.T."/>
            <person name="Fischer K."/>
        </authorList>
    </citation>
    <scope>NUCLEOTIDE SEQUENCE [LARGE SCALE GENOMIC DNA]</scope>
</reference>
<sequence>MFYKIVSFLILFASIRVDAETSVPVQSSIEISGVPVEQQQQQQQQHQLQQNLDDLEQVIWNPCDEDLKTSAVSENIKVFVPQCPPVNGTESKCRMVKGHDSELIIQFTPKEDVPDIERVIVARVPLTGRLVEMPYGPSISPCANSSTIASDGSECINDGVVANKNYTYRSIFKVLKSFPQVEGITTRVIVRQKLPEHKKIRLYKKHPGPVLACILIPNVEVTEDVVGEQATTTSTTPSSES</sequence>
<dbReference type="EnsemblMetazoa" id="SSS_5381s_mrna">
    <property type="protein sequence ID" value="KAF7493867.1"/>
    <property type="gene ID" value="SSS_5381"/>
</dbReference>
<dbReference type="OrthoDB" id="6332846at2759"/>